<accession>A0A927BU94</accession>
<dbReference type="PANTHER" id="PTHR45947">
    <property type="entry name" value="SULFOQUINOVOSYL TRANSFERASE SQD2"/>
    <property type="match status" value="1"/>
</dbReference>
<dbReference type="RefSeq" id="WP_190918860.1">
    <property type="nucleotide sequence ID" value="NZ_JACXIZ010000024.1"/>
</dbReference>
<dbReference type="EMBL" id="JACXIZ010000024">
    <property type="protein sequence ID" value="MBD2846427.1"/>
    <property type="molecule type" value="Genomic_DNA"/>
</dbReference>
<dbReference type="CDD" id="cd03801">
    <property type="entry name" value="GT4_PimA-like"/>
    <property type="match status" value="1"/>
</dbReference>
<proteinExistence type="predicted"/>
<dbReference type="Proteomes" id="UP000621560">
    <property type="component" value="Unassembled WGS sequence"/>
</dbReference>
<dbReference type="PANTHER" id="PTHR45947:SF3">
    <property type="entry name" value="SULFOQUINOVOSYL TRANSFERASE SQD2"/>
    <property type="match status" value="1"/>
</dbReference>
<dbReference type="AlphaFoldDB" id="A0A927BU94"/>
<dbReference type="GO" id="GO:0016757">
    <property type="term" value="F:glycosyltransferase activity"/>
    <property type="evidence" value="ECO:0007669"/>
    <property type="project" value="TreeGrafter"/>
</dbReference>
<organism evidence="1 2">
    <name type="scientific">Paenibacillus sabuli</name>
    <dbReference type="NCBI Taxonomy" id="2772509"/>
    <lineage>
        <taxon>Bacteria</taxon>
        <taxon>Bacillati</taxon>
        <taxon>Bacillota</taxon>
        <taxon>Bacilli</taxon>
        <taxon>Bacillales</taxon>
        <taxon>Paenibacillaceae</taxon>
        <taxon>Paenibacillus</taxon>
    </lineage>
</organism>
<reference evidence="1" key="1">
    <citation type="submission" date="2020-09" db="EMBL/GenBank/DDBJ databases">
        <title>A novel bacterium of genus Paenibacillus, isolated from South China Sea.</title>
        <authorList>
            <person name="Huang H."/>
            <person name="Mo K."/>
            <person name="Hu Y."/>
        </authorList>
    </citation>
    <scope>NUCLEOTIDE SEQUENCE</scope>
    <source>
        <strain evidence="1">IB182496</strain>
    </source>
</reference>
<gene>
    <name evidence="1" type="ORF">IDH44_14595</name>
</gene>
<dbReference type="InterPro" id="IPR050194">
    <property type="entry name" value="Glycosyltransferase_grp1"/>
</dbReference>
<evidence type="ECO:0000313" key="1">
    <source>
        <dbReference type="EMBL" id="MBD2846427.1"/>
    </source>
</evidence>
<protein>
    <submittedName>
        <fullName evidence="1">Glycosyltransferase family 4 protein</fullName>
    </submittedName>
</protein>
<dbReference type="SUPFAM" id="SSF53756">
    <property type="entry name" value="UDP-Glycosyltransferase/glycogen phosphorylase"/>
    <property type="match status" value="1"/>
</dbReference>
<keyword evidence="2" id="KW-1185">Reference proteome</keyword>
<evidence type="ECO:0000313" key="2">
    <source>
        <dbReference type="Proteomes" id="UP000621560"/>
    </source>
</evidence>
<dbReference type="Gene3D" id="3.40.50.2000">
    <property type="entry name" value="Glycogen Phosphorylase B"/>
    <property type="match status" value="1"/>
</dbReference>
<dbReference type="Pfam" id="PF13692">
    <property type="entry name" value="Glyco_trans_1_4"/>
    <property type="match status" value="1"/>
</dbReference>
<name>A0A927BU94_9BACL</name>
<comment type="caution">
    <text evidence="1">The sequence shown here is derived from an EMBL/GenBank/DDBJ whole genome shotgun (WGS) entry which is preliminary data.</text>
</comment>
<sequence>MKFTFPILTLCKGGAQRMLAEIVNGLTQRGHEVVVLMPLGGVVEYPLHARLVSIRRHELRASDYPVADYIISNYYLTVPSAKIASAQKKGKHIRLSLCYEPVFLADNHISLPTYHMTDKLLVLSSWQQQLLQLLHGIQPRIVQVGIRPIFRNLNIRIGRRRLVIGAIVRMPEGFASHRDQHYLLAQLERIRQLFAHVDIHLITPPGELAASPQLQRIQAEGKFRLFTPAGDEELCHCYNHADIFVTSSFIETANLPGLEAMRCGCALVATYAGGNTDYARHMQNCLMSYRHQHLLFSQLALLIRNTELRHRLAREGEREAAKWTWERSLAQFEQAVRQL</sequence>